<dbReference type="GO" id="GO:0006355">
    <property type="term" value="P:regulation of DNA-templated transcription"/>
    <property type="evidence" value="ECO:0007669"/>
    <property type="project" value="InterPro"/>
</dbReference>
<feature type="domain" description="OmpR/PhoB-type" evidence="3">
    <location>
        <begin position="838"/>
        <end position="944"/>
    </location>
</feature>
<name>A0A4Y6Q038_PERCE</name>
<organism evidence="4 5">
    <name type="scientific">Persicimonas caeni</name>
    <dbReference type="NCBI Taxonomy" id="2292766"/>
    <lineage>
        <taxon>Bacteria</taxon>
        <taxon>Deltaproteobacteria</taxon>
        <taxon>Bradymonadales</taxon>
        <taxon>Bradymonadaceae</taxon>
        <taxon>Persicimonas</taxon>
    </lineage>
</organism>
<dbReference type="Gene3D" id="1.25.40.10">
    <property type="entry name" value="Tetratricopeptide repeat domain"/>
    <property type="match status" value="1"/>
</dbReference>
<dbReference type="Proteomes" id="UP000315995">
    <property type="component" value="Chromosome"/>
</dbReference>
<dbReference type="GO" id="GO:0003677">
    <property type="term" value="F:DNA binding"/>
    <property type="evidence" value="ECO:0007669"/>
    <property type="project" value="UniProtKB-UniRule"/>
</dbReference>
<dbReference type="EMBL" id="CP041186">
    <property type="protein sequence ID" value="QDG53617.1"/>
    <property type="molecule type" value="Genomic_DNA"/>
</dbReference>
<evidence type="ECO:0000259" key="3">
    <source>
        <dbReference type="PROSITE" id="PS51755"/>
    </source>
</evidence>
<dbReference type="SUPFAM" id="SSF46894">
    <property type="entry name" value="C-terminal effector domain of the bipartite response regulators"/>
    <property type="match status" value="1"/>
</dbReference>
<dbReference type="GO" id="GO:0000160">
    <property type="term" value="P:phosphorelay signal transduction system"/>
    <property type="evidence" value="ECO:0007669"/>
    <property type="project" value="InterPro"/>
</dbReference>
<accession>A0A4Y6Q038</accession>
<dbReference type="SUPFAM" id="SSF48452">
    <property type="entry name" value="TPR-like"/>
    <property type="match status" value="1"/>
</dbReference>
<dbReference type="InterPro" id="IPR016032">
    <property type="entry name" value="Sig_transdc_resp-reg_C-effctor"/>
</dbReference>
<accession>A0A5B8YC62</accession>
<dbReference type="InterPro" id="IPR011990">
    <property type="entry name" value="TPR-like_helical_dom_sf"/>
</dbReference>
<dbReference type="AlphaFoldDB" id="A0A4Y6Q038"/>
<sequence length="952" mass="105957">MKRPLEPPLSPGETDLRACLRDRRAFWLYGFEGCGKTAHLRRATDGLDTAHNVEIVSLYPDTSTEAWATKLFEALPDATNLGVEAADLETTWQRWCDIYAEHRDDIFVVIDGWQWMPAELRRLGAERVLRDGLSCGFVACAAPRTYLRTAQVLRLDVIECPPFVPQQDSSTVLAALCRDLLEGLTDESKRALAPLAHLPCPLDSAVVWSHFDRDALLPALEVGLLYEHIGSVTVAPPLKAALTDMLEPTGEQWMELLECIWDVFCAADRETDCGTVDPALLQATLDVFARASRALEDPSEAERTFLKEVMASLDAHFRTLLTPTRLPAALAALEQIPSRLQQAMPAARLRLGQCLTAAGRSDEADRLLDGLVRMKHTDAGKRAFLWTQMFAALGGDADAAIEALETFLDERIEPGEPLDAVARLVLARILTTRGMFRRAIDVAGDGIHAARANEAVRDLHMLRTMRGMSLALTDERDAGIDLVNDACDTLRDLGFELAYVEARHILATLYLELGEYENARAELQTVRPEYERLRDTRNLQLVDLEEHIIALLLAEDEPPPRAELTMTPAPSDWSYFGAELNFAEALHAIHQGDAAAALDRLHKSVHAHLSRGNLQALRRLLRHYLPLLLDSGEFSKARELLSALDAARLAEQRMRDIAGLIIDALWLSGDFGEWDMCDDVIEVGGPPTLFPRSLGHAAAETMGAWMERWEHTVAGEAGPISNNSGIVGCSELAPLYRGWQKLWAGDLVGSRRELLLCEELDLEGSLFGFLRGLLHHAVRADPRADMLRWHAEMLEFWRRLSPMIVLQQLGFWEKLLDRRRTDMAPALAETLESWLDIIQKWRVEGAMLVDESLGAVFIDGRRIELGNDTVAFSALSFLAKRAPDAPPVAVDELFEAVWDRPFNPQSSHNNVYVTIGNLRQELDLDDASKSVIHLERGVGYSISMPVVVAKSV</sequence>
<keyword evidence="1 2" id="KW-0238">DNA-binding</keyword>
<gene>
    <name evidence="4" type="ORF">FIV42_23585</name>
</gene>
<keyword evidence="5" id="KW-1185">Reference proteome</keyword>
<feature type="DNA-binding region" description="OmpR/PhoB-type" evidence="2">
    <location>
        <begin position="838"/>
        <end position="944"/>
    </location>
</feature>
<dbReference type="PROSITE" id="PS51755">
    <property type="entry name" value="OMPR_PHOB"/>
    <property type="match status" value="1"/>
</dbReference>
<evidence type="ECO:0000256" key="1">
    <source>
        <dbReference type="ARBA" id="ARBA00023125"/>
    </source>
</evidence>
<protein>
    <recommendedName>
        <fullName evidence="3">OmpR/PhoB-type domain-containing protein</fullName>
    </recommendedName>
</protein>
<dbReference type="RefSeq" id="WP_141200071.1">
    <property type="nucleotide sequence ID" value="NZ_CP041186.1"/>
</dbReference>
<dbReference type="Gene3D" id="1.10.10.10">
    <property type="entry name" value="Winged helix-like DNA-binding domain superfamily/Winged helix DNA-binding domain"/>
    <property type="match status" value="1"/>
</dbReference>
<dbReference type="Pfam" id="PF00486">
    <property type="entry name" value="Trans_reg_C"/>
    <property type="match status" value="1"/>
</dbReference>
<reference evidence="4 5" key="1">
    <citation type="submission" date="2019-06" db="EMBL/GenBank/DDBJ databases">
        <title>Persicimonas caeni gen. nov., sp. nov., a predatory bacterium isolated from solar saltern.</title>
        <authorList>
            <person name="Wang S."/>
        </authorList>
    </citation>
    <scope>NUCLEOTIDE SEQUENCE [LARGE SCALE GENOMIC DNA]</scope>
    <source>
        <strain evidence="4 5">YN101</strain>
    </source>
</reference>
<proteinExistence type="predicted"/>
<dbReference type="InterPro" id="IPR036388">
    <property type="entry name" value="WH-like_DNA-bd_sf"/>
</dbReference>
<evidence type="ECO:0000313" key="5">
    <source>
        <dbReference type="Proteomes" id="UP000315995"/>
    </source>
</evidence>
<dbReference type="InterPro" id="IPR001867">
    <property type="entry name" value="OmpR/PhoB-type_DNA-bd"/>
</dbReference>
<evidence type="ECO:0000256" key="2">
    <source>
        <dbReference type="PROSITE-ProRule" id="PRU01091"/>
    </source>
</evidence>
<evidence type="ECO:0000313" key="4">
    <source>
        <dbReference type="EMBL" id="QDG53617.1"/>
    </source>
</evidence>
<dbReference type="CDD" id="cd00383">
    <property type="entry name" value="trans_reg_C"/>
    <property type="match status" value="1"/>
</dbReference>
<dbReference type="SMART" id="SM00862">
    <property type="entry name" value="Trans_reg_C"/>
    <property type="match status" value="1"/>
</dbReference>
<dbReference type="OrthoDB" id="2028620at2"/>